<comment type="subcellular location">
    <subcellularLocation>
        <location evidence="6">Cytoplasm</location>
    </subcellularLocation>
</comment>
<evidence type="ECO:0000313" key="8">
    <source>
        <dbReference type="EMBL" id="AYE36634.1"/>
    </source>
</evidence>
<proteinExistence type="inferred from homology"/>
<keyword evidence="3 6" id="KW-0547">Nucleotide-binding</keyword>
<comment type="domain">
    <text evidence="6">The N-terminal region contains the highly conserved SGGXDS motif, predicted to be a P-loop motif involved in ATP binding.</text>
</comment>
<evidence type="ECO:0000256" key="2">
    <source>
        <dbReference type="ARBA" id="ARBA00022694"/>
    </source>
</evidence>
<dbReference type="SUPFAM" id="SSF52402">
    <property type="entry name" value="Adenine nucleotide alpha hydrolases-like"/>
    <property type="match status" value="1"/>
</dbReference>
<dbReference type="AlphaFoldDB" id="A0A386PLZ1"/>
<dbReference type="NCBIfam" id="TIGR02432">
    <property type="entry name" value="lysidine_TilS_N"/>
    <property type="match status" value="1"/>
</dbReference>
<dbReference type="KEGG" id="btur:DB313_04135"/>
<dbReference type="GO" id="GO:0032267">
    <property type="term" value="F:tRNA(Ile)-lysidine synthase activity"/>
    <property type="evidence" value="ECO:0007669"/>
    <property type="project" value="UniProtKB-EC"/>
</dbReference>
<dbReference type="InterPro" id="IPR012795">
    <property type="entry name" value="tRNA_Ile_lys_synt_N"/>
</dbReference>
<dbReference type="GO" id="GO:0005737">
    <property type="term" value="C:cytoplasm"/>
    <property type="evidence" value="ECO:0007669"/>
    <property type="project" value="UniProtKB-SubCell"/>
</dbReference>
<dbReference type="InterPro" id="IPR012094">
    <property type="entry name" value="tRNA_Ile_lys_synt"/>
</dbReference>
<accession>A0A386PLZ1</accession>
<evidence type="ECO:0000256" key="6">
    <source>
        <dbReference type="HAMAP-Rule" id="MF_01161"/>
    </source>
</evidence>
<dbReference type="CDD" id="cd01992">
    <property type="entry name" value="TilS_N"/>
    <property type="match status" value="1"/>
</dbReference>
<reference evidence="8 9" key="1">
    <citation type="journal article" date="2018" name="Infect. Genet. Evol.">
        <title>Genome-wide analysis of Borrelia turcica and 'Candidatus Borrelia tachyglossi' shows relapsing fever-like genomes with unique genomic links to Lyme disease Borrelia.</title>
        <authorList>
            <person name="Gofton A.W."/>
            <person name="Margos G."/>
            <person name="Fingerle V."/>
            <person name="Hepner S."/>
            <person name="Loh S.M."/>
            <person name="Ryan U."/>
            <person name="Irwin P."/>
            <person name="Oskam C.L."/>
        </authorList>
    </citation>
    <scope>NUCLEOTIDE SEQUENCE [LARGE SCALE GENOMIC DNA]</scope>
    <source>
        <strain evidence="8 9">IST7</strain>
    </source>
</reference>
<dbReference type="PANTHER" id="PTHR43033:SF1">
    <property type="entry name" value="TRNA(ILE)-LYSIDINE SYNTHASE-RELATED"/>
    <property type="match status" value="1"/>
</dbReference>
<evidence type="ECO:0000256" key="4">
    <source>
        <dbReference type="ARBA" id="ARBA00022840"/>
    </source>
</evidence>
<gene>
    <name evidence="6 8" type="primary">tilS</name>
    <name evidence="8" type="ORF">DB313_04135</name>
</gene>
<dbReference type="Gene3D" id="3.40.50.620">
    <property type="entry name" value="HUPs"/>
    <property type="match status" value="1"/>
</dbReference>
<dbReference type="Proteomes" id="UP000275571">
    <property type="component" value="Chromosome"/>
</dbReference>
<evidence type="ECO:0000256" key="3">
    <source>
        <dbReference type="ARBA" id="ARBA00022741"/>
    </source>
</evidence>
<evidence type="ECO:0000313" key="9">
    <source>
        <dbReference type="Proteomes" id="UP000275571"/>
    </source>
</evidence>
<name>A0A386PLZ1_9SPIR</name>
<dbReference type="EC" id="6.3.4.19" evidence="6"/>
<dbReference type="InterPro" id="IPR011063">
    <property type="entry name" value="TilS/TtcA_N"/>
</dbReference>
<dbReference type="OrthoDB" id="9807403at2"/>
<protein>
    <recommendedName>
        <fullName evidence="6">tRNA(Ile)-lysidine synthase</fullName>
        <ecNumber evidence="6">6.3.4.19</ecNumber>
    </recommendedName>
    <alternativeName>
        <fullName evidence="6">tRNA(Ile)-2-lysyl-cytidine synthase</fullName>
    </alternativeName>
    <alternativeName>
        <fullName evidence="6">tRNA(Ile)-lysidine synthetase</fullName>
    </alternativeName>
</protein>
<feature type="binding site" evidence="6">
    <location>
        <begin position="30"/>
        <end position="35"/>
    </location>
    <ligand>
        <name>ATP</name>
        <dbReference type="ChEBI" id="CHEBI:30616"/>
    </ligand>
</feature>
<keyword evidence="1 6" id="KW-0436">Ligase</keyword>
<evidence type="ECO:0000256" key="5">
    <source>
        <dbReference type="ARBA" id="ARBA00048539"/>
    </source>
</evidence>
<dbReference type="GO" id="GO:0006400">
    <property type="term" value="P:tRNA modification"/>
    <property type="evidence" value="ECO:0007669"/>
    <property type="project" value="UniProtKB-UniRule"/>
</dbReference>
<comment type="catalytic activity">
    <reaction evidence="5 6">
        <text>cytidine(34) in tRNA(Ile2) + L-lysine + ATP = lysidine(34) in tRNA(Ile2) + AMP + diphosphate + H(+)</text>
        <dbReference type="Rhea" id="RHEA:43744"/>
        <dbReference type="Rhea" id="RHEA-COMP:10625"/>
        <dbReference type="Rhea" id="RHEA-COMP:10670"/>
        <dbReference type="ChEBI" id="CHEBI:15378"/>
        <dbReference type="ChEBI" id="CHEBI:30616"/>
        <dbReference type="ChEBI" id="CHEBI:32551"/>
        <dbReference type="ChEBI" id="CHEBI:33019"/>
        <dbReference type="ChEBI" id="CHEBI:82748"/>
        <dbReference type="ChEBI" id="CHEBI:83665"/>
        <dbReference type="ChEBI" id="CHEBI:456215"/>
        <dbReference type="EC" id="6.3.4.19"/>
    </reaction>
</comment>
<dbReference type="EMBL" id="CP028884">
    <property type="protein sequence ID" value="AYE36634.1"/>
    <property type="molecule type" value="Genomic_DNA"/>
</dbReference>
<dbReference type="PANTHER" id="PTHR43033">
    <property type="entry name" value="TRNA(ILE)-LYSIDINE SYNTHASE-RELATED"/>
    <property type="match status" value="1"/>
</dbReference>
<keyword evidence="4 6" id="KW-0067">ATP-binding</keyword>
<keyword evidence="2 6" id="KW-0819">tRNA processing</keyword>
<evidence type="ECO:0000256" key="1">
    <source>
        <dbReference type="ARBA" id="ARBA00022598"/>
    </source>
</evidence>
<organism evidence="8 9">
    <name type="scientific">Borrelia turcica IST7</name>
    <dbReference type="NCBI Taxonomy" id="1104446"/>
    <lineage>
        <taxon>Bacteria</taxon>
        <taxon>Pseudomonadati</taxon>
        <taxon>Spirochaetota</taxon>
        <taxon>Spirochaetia</taxon>
        <taxon>Spirochaetales</taxon>
        <taxon>Borreliaceae</taxon>
        <taxon>Borrelia</taxon>
    </lineage>
</organism>
<dbReference type="GO" id="GO:0005524">
    <property type="term" value="F:ATP binding"/>
    <property type="evidence" value="ECO:0007669"/>
    <property type="project" value="UniProtKB-UniRule"/>
</dbReference>
<keyword evidence="6" id="KW-0963">Cytoplasm</keyword>
<keyword evidence="9" id="KW-1185">Reference proteome</keyword>
<dbReference type="HAMAP" id="MF_01161">
    <property type="entry name" value="tRNA_Ile_lys_synt"/>
    <property type="match status" value="1"/>
</dbReference>
<evidence type="ECO:0000259" key="7">
    <source>
        <dbReference type="Pfam" id="PF01171"/>
    </source>
</evidence>
<sequence>MMFWNNIKGKIEDFYEKNALTKGKVIVAFSGGADSTALLLSLREYLNNNIVALYFAHYIRPDYEQNKEIEHIEKFCNLYNIPFQIKHCSVDINKEASKLRMSVEELARKYRYDALLESFRENEASYIALAHNKGDQFETLIMRFFQGSFLDGLSGIPIINGNIIRPLLEVSRKEIEEFLSLNNIIYSVDSTNDKDLYLRNKIRNNLIPVIGEIFKGYERSLKRISEFSSEFVDYFDKNNFLPFNKGKYYYSFDAIVFFELPKYLVFRTVFKILSLEGIVANISYGALGEIFRVGHVKKKSVVLLRTNYFVLEKRRDKINLILKRFEDLYEPFDFILKLNEYYSLSLGKILLKCLECEDSSVLELRCCSYEFKHRFFKNRLKAKRFFSKFVRYNPLFLMLLVLKNKLIGIIDLNTLNLVWSDESILKKINISLIGGFLKE</sequence>
<dbReference type="Pfam" id="PF01171">
    <property type="entry name" value="ATP_bind_3"/>
    <property type="match status" value="1"/>
</dbReference>
<dbReference type="InterPro" id="IPR014729">
    <property type="entry name" value="Rossmann-like_a/b/a_fold"/>
</dbReference>
<feature type="domain" description="tRNA(Ile)-lysidine/2-thiocytidine synthase N-terminal" evidence="7">
    <location>
        <begin position="24"/>
        <end position="205"/>
    </location>
</feature>
<comment type="similarity">
    <text evidence="6">Belongs to the tRNA(Ile)-lysidine synthase family.</text>
</comment>
<comment type="function">
    <text evidence="6">Ligates lysine onto the cytidine present at position 34 of the AUA codon-specific tRNA(Ile) that contains the anticodon CAU, in an ATP-dependent manner. Cytidine is converted to lysidine, thus changing the amino acid specificity of the tRNA from methionine to isoleucine.</text>
</comment>